<name>A0A976N1K2_9VIRU</name>
<evidence type="ECO:0000256" key="1">
    <source>
        <dbReference type="SAM" id="Coils"/>
    </source>
</evidence>
<evidence type="ECO:0000313" key="2">
    <source>
        <dbReference type="EMBL" id="UPW41181.1"/>
    </source>
</evidence>
<dbReference type="EMBL" id="OM869554">
    <property type="protein sequence ID" value="UPW41181.1"/>
    <property type="molecule type" value="Genomic_DNA"/>
</dbReference>
<reference evidence="2" key="1">
    <citation type="submission" date="2022-02" db="EMBL/GenBank/DDBJ databases">
        <title>Towards deciphering the DNA virus diversity associated with rodent species in the families Cricetidae and Heteromyidae.</title>
        <authorList>
            <person name="Lund M."/>
            <person name="Larsen B.B."/>
            <person name="Gryseels S."/>
            <person name="Kraberger S."/>
            <person name="Rowsey D.M."/>
            <person name="Steger L."/>
            <person name="Yule K.M."/>
            <person name="Upham N.S."/>
            <person name="Worobey M."/>
            <person name="Van Doorslaer K."/>
            <person name="Varsani A."/>
        </authorList>
    </citation>
    <scope>NUCLEOTIDE SEQUENCE</scope>
    <source>
        <strain evidence="2">UA08Rod_5306</strain>
    </source>
</reference>
<organism evidence="2">
    <name type="scientific">Sigmofec virus UA08Rod_5306</name>
    <dbReference type="NCBI Taxonomy" id="2929417"/>
    <lineage>
        <taxon>Viruses</taxon>
        <taxon>Monodnaviria</taxon>
        <taxon>Sangervirae</taxon>
        <taxon>Phixviricota</taxon>
        <taxon>Malgrandaviricetes</taxon>
        <taxon>Petitvirales</taxon>
        <taxon>Microviridae</taxon>
    </lineage>
</organism>
<proteinExistence type="predicted"/>
<protein>
    <submittedName>
        <fullName evidence="2">Uncharacterized protein</fullName>
    </submittedName>
</protein>
<accession>A0A976N1K2</accession>
<feature type="coiled-coil region" evidence="1">
    <location>
        <begin position="7"/>
        <end position="50"/>
    </location>
</feature>
<sequence>MEISEIIKELRKELENYLFEKEGLEEKKHINGIIRIIQEAEETARAYETKKLLKRLGKIKR</sequence>
<keyword evidence="1" id="KW-0175">Coiled coil</keyword>